<organism evidence="1 2">
    <name type="scientific">Persea americana</name>
    <name type="common">Avocado</name>
    <dbReference type="NCBI Taxonomy" id="3435"/>
    <lineage>
        <taxon>Eukaryota</taxon>
        <taxon>Viridiplantae</taxon>
        <taxon>Streptophyta</taxon>
        <taxon>Embryophyta</taxon>
        <taxon>Tracheophyta</taxon>
        <taxon>Spermatophyta</taxon>
        <taxon>Magnoliopsida</taxon>
        <taxon>Magnoliidae</taxon>
        <taxon>Laurales</taxon>
        <taxon>Lauraceae</taxon>
        <taxon>Persea</taxon>
    </lineage>
</organism>
<dbReference type="Proteomes" id="UP001234297">
    <property type="component" value="Chromosome 9"/>
</dbReference>
<evidence type="ECO:0000313" key="2">
    <source>
        <dbReference type="Proteomes" id="UP001234297"/>
    </source>
</evidence>
<proteinExistence type="predicted"/>
<keyword evidence="2" id="KW-1185">Reference proteome</keyword>
<protein>
    <submittedName>
        <fullName evidence="1">Uncharacterized protein</fullName>
    </submittedName>
</protein>
<dbReference type="EMBL" id="CM056817">
    <property type="protein sequence ID" value="KAJ8621361.1"/>
    <property type="molecule type" value="Genomic_DNA"/>
</dbReference>
<reference evidence="1 2" key="1">
    <citation type="journal article" date="2022" name="Hortic Res">
        <title>A haplotype resolved chromosomal level avocado genome allows analysis of novel avocado genes.</title>
        <authorList>
            <person name="Nath O."/>
            <person name="Fletcher S.J."/>
            <person name="Hayward A."/>
            <person name="Shaw L.M."/>
            <person name="Masouleh A.K."/>
            <person name="Furtado A."/>
            <person name="Henry R.J."/>
            <person name="Mitter N."/>
        </authorList>
    </citation>
    <scope>NUCLEOTIDE SEQUENCE [LARGE SCALE GENOMIC DNA]</scope>
    <source>
        <strain evidence="2">cv. Hass</strain>
    </source>
</reference>
<comment type="caution">
    <text evidence="1">The sequence shown here is derived from an EMBL/GenBank/DDBJ whole genome shotgun (WGS) entry which is preliminary data.</text>
</comment>
<gene>
    <name evidence="1" type="ORF">MRB53_029890</name>
</gene>
<name>A0ACC2KJU4_PERAE</name>
<accession>A0ACC2KJU4</accession>
<sequence length="437" mass="46546">MSPPTDGNSSARLVLGIAGFASVAVAGPSTRSPCTATHALRRDMDPGSSLPNQLDSPSSSNVLRFWEDPIPDFDFPYTQNDPTSSAGHLHPPPFPSAGSSHGTHESLDHLTDNCKLLGLDDKLEIEQGDNYDQSDFNNGLVIGDGNPGTSNAGHDINNPSLCWAPDGQLNCDGCQVLREVIHSNGIDITKLQIHGTVGFLYHGIIEVVLCGAGNEVPVSIHHQLIDFSRHSFEQVKQYLIEYGQMRTREGFSVIQDSLSAFYDCLCVGMSSGDAISTGMLGPDATGTGTWGLDADGIGTSGGDDANLNPSAPVQSVEQSGLDQHAIVEPGLGQLMPTNEESSLARLPRSNIAAQRQRTVKLKLNDLINYFHLPIQLASKRLGLCSTIKSIDKNIKGLQQSLAATSGQENASVQAEIEKLQHIRGDICAGILSECNAT</sequence>
<evidence type="ECO:0000313" key="1">
    <source>
        <dbReference type="EMBL" id="KAJ8621361.1"/>
    </source>
</evidence>